<evidence type="ECO:0000256" key="3">
    <source>
        <dbReference type="ARBA" id="ARBA00022989"/>
    </source>
</evidence>
<dbReference type="RefSeq" id="XP_024729353.1">
    <property type="nucleotide sequence ID" value="XM_024883980.1"/>
</dbReference>
<dbReference type="PANTHER" id="PTHR33048:SF47">
    <property type="entry name" value="INTEGRAL MEMBRANE PROTEIN-RELATED"/>
    <property type="match status" value="1"/>
</dbReference>
<dbReference type="InterPro" id="IPR052337">
    <property type="entry name" value="SAT4-like"/>
</dbReference>
<feature type="transmembrane region" description="Helical" evidence="7">
    <location>
        <begin position="199"/>
        <end position="218"/>
    </location>
</feature>
<feature type="transmembrane region" description="Helical" evidence="7">
    <location>
        <begin position="145"/>
        <end position="165"/>
    </location>
</feature>
<keyword evidence="4 7" id="KW-0472">Membrane</keyword>
<evidence type="ECO:0000256" key="6">
    <source>
        <dbReference type="SAM" id="MobiDB-lite"/>
    </source>
</evidence>
<feature type="transmembrane region" description="Helical" evidence="7">
    <location>
        <begin position="224"/>
        <end position="249"/>
    </location>
</feature>
<protein>
    <recommendedName>
        <fullName evidence="8">Rhodopsin domain-containing protein</fullName>
    </recommendedName>
</protein>
<feature type="transmembrane region" description="Helical" evidence="7">
    <location>
        <begin position="269"/>
        <end position="293"/>
    </location>
</feature>
<evidence type="ECO:0000256" key="7">
    <source>
        <dbReference type="SAM" id="Phobius"/>
    </source>
</evidence>
<dbReference type="AlphaFoldDB" id="A0A2J6SNV5"/>
<evidence type="ECO:0000256" key="4">
    <source>
        <dbReference type="ARBA" id="ARBA00023136"/>
    </source>
</evidence>
<sequence>MPPPNPLHKMSICSKRRKRSERSQSKPPSEIERARFNHAASTVLPCILNNIFATALIDVQTLSNALCSNTTRLSHVSVCVQTSCTWPDQVNASRAESKFCAGFPIESRSNHLIVLAAVLSVVIFPIVGLKLWMRWTTSHRLWADDYTALVAAICLAAIAGCDIAAASMGLGKHYWNINPEHYTPLYQSNSLRMFYASQIIYVAVQVFAKTSILLLYLRVFTHCWFTIACNLCIVFLVLHGIAFTLAVSFQCKPVKSLWNPRVTGKCINLTATGVAGAIISIVEDLVILILPIPEIINLQMNKSKKWGLVLLFGIGSFACLTSGIRLKYFMNFGKSLDPTWAYINVVKWSIIEEFTAVLCTALPSMCAVFRHTFGLLTDGLQSLTGSFTTRRDHSQPSGDKASSCQSLTIHPKHRYPSLVDLALEIG</sequence>
<comment type="subcellular location">
    <subcellularLocation>
        <location evidence="1">Membrane</location>
        <topology evidence="1">Multi-pass membrane protein</topology>
    </subcellularLocation>
</comment>
<gene>
    <name evidence="9" type="ORF">K444DRAFT_636302</name>
</gene>
<dbReference type="GO" id="GO:0016020">
    <property type="term" value="C:membrane"/>
    <property type="evidence" value="ECO:0007669"/>
    <property type="project" value="UniProtKB-SubCell"/>
</dbReference>
<dbReference type="GeneID" id="36592057"/>
<dbReference type="InterPro" id="IPR049326">
    <property type="entry name" value="Rhodopsin_dom_fungi"/>
</dbReference>
<evidence type="ECO:0000259" key="8">
    <source>
        <dbReference type="Pfam" id="PF20684"/>
    </source>
</evidence>
<feature type="domain" description="Rhodopsin" evidence="8">
    <location>
        <begin position="129"/>
        <end position="370"/>
    </location>
</feature>
<reference evidence="9 10" key="1">
    <citation type="submission" date="2016-04" db="EMBL/GenBank/DDBJ databases">
        <title>A degradative enzymes factory behind the ericoid mycorrhizal symbiosis.</title>
        <authorList>
            <consortium name="DOE Joint Genome Institute"/>
            <person name="Martino E."/>
            <person name="Morin E."/>
            <person name="Grelet G."/>
            <person name="Kuo A."/>
            <person name="Kohler A."/>
            <person name="Daghino S."/>
            <person name="Barry K."/>
            <person name="Choi C."/>
            <person name="Cichocki N."/>
            <person name="Clum A."/>
            <person name="Copeland A."/>
            <person name="Hainaut M."/>
            <person name="Haridas S."/>
            <person name="Labutti K."/>
            <person name="Lindquist E."/>
            <person name="Lipzen A."/>
            <person name="Khouja H.-R."/>
            <person name="Murat C."/>
            <person name="Ohm R."/>
            <person name="Olson A."/>
            <person name="Spatafora J."/>
            <person name="Veneault-Fourrey C."/>
            <person name="Henrissat B."/>
            <person name="Grigoriev I."/>
            <person name="Martin F."/>
            <person name="Perotto S."/>
        </authorList>
    </citation>
    <scope>NUCLEOTIDE SEQUENCE [LARGE SCALE GENOMIC DNA]</scope>
    <source>
        <strain evidence="9 10">E</strain>
    </source>
</reference>
<organism evidence="9 10">
    <name type="scientific">Hyaloscypha bicolor E</name>
    <dbReference type="NCBI Taxonomy" id="1095630"/>
    <lineage>
        <taxon>Eukaryota</taxon>
        <taxon>Fungi</taxon>
        <taxon>Dikarya</taxon>
        <taxon>Ascomycota</taxon>
        <taxon>Pezizomycotina</taxon>
        <taxon>Leotiomycetes</taxon>
        <taxon>Helotiales</taxon>
        <taxon>Hyaloscyphaceae</taxon>
        <taxon>Hyaloscypha</taxon>
        <taxon>Hyaloscypha bicolor</taxon>
    </lineage>
</organism>
<feature type="region of interest" description="Disordered" evidence="6">
    <location>
        <begin position="1"/>
        <end position="31"/>
    </location>
</feature>
<evidence type="ECO:0000313" key="9">
    <source>
        <dbReference type="EMBL" id="PMD52449.1"/>
    </source>
</evidence>
<dbReference type="OrthoDB" id="5342292at2759"/>
<dbReference type="EMBL" id="KZ613905">
    <property type="protein sequence ID" value="PMD52449.1"/>
    <property type="molecule type" value="Genomic_DNA"/>
</dbReference>
<keyword evidence="2 7" id="KW-0812">Transmembrane</keyword>
<keyword evidence="10" id="KW-1185">Reference proteome</keyword>
<evidence type="ECO:0000313" key="10">
    <source>
        <dbReference type="Proteomes" id="UP000235371"/>
    </source>
</evidence>
<dbReference type="Proteomes" id="UP000235371">
    <property type="component" value="Unassembled WGS sequence"/>
</dbReference>
<proteinExistence type="inferred from homology"/>
<keyword evidence="3 7" id="KW-1133">Transmembrane helix</keyword>
<accession>A0A2J6SNV5</accession>
<feature type="transmembrane region" description="Helical" evidence="7">
    <location>
        <begin position="305"/>
        <end position="326"/>
    </location>
</feature>
<evidence type="ECO:0000256" key="1">
    <source>
        <dbReference type="ARBA" id="ARBA00004141"/>
    </source>
</evidence>
<feature type="compositionally biased region" description="Basic and acidic residues" evidence="6">
    <location>
        <begin position="21"/>
        <end position="31"/>
    </location>
</feature>
<evidence type="ECO:0000256" key="2">
    <source>
        <dbReference type="ARBA" id="ARBA00022692"/>
    </source>
</evidence>
<name>A0A2J6SNV5_9HELO</name>
<evidence type="ECO:0000256" key="5">
    <source>
        <dbReference type="ARBA" id="ARBA00038359"/>
    </source>
</evidence>
<feature type="transmembrane region" description="Helical" evidence="7">
    <location>
        <begin position="112"/>
        <end position="133"/>
    </location>
</feature>
<comment type="similarity">
    <text evidence="5">Belongs to the SAT4 family.</text>
</comment>
<dbReference type="Pfam" id="PF20684">
    <property type="entry name" value="Fung_rhodopsin"/>
    <property type="match status" value="1"/>
</dbReference>
<dbReference type="PANTHER" id="PTHR33048">
    <property type="entry name" value="PTH11-LIKE INTEGRAL MEMBRANE PROTEIN (AFU_ORTHOLOGUE AFUA_5G11245)"/>
    <property type="match status" value="1"/>
</dbReference>
<dbReference type="InParanoid" id="A0A2J6SNV5"/>
<dbReference type="STRING" id="1095630.A0A2J6SNV5"/>